<comment type="caution">
    <text evidence="9">The sequence shown here is derived from an EMBL/GenBank/DDBJ whole genome shotgun (WGS) entry which is preliminary data.</text>
</comment>
<dbReference type="EMBL" id="BMFS01000010">
    <property type="protein sequence ID" value="GGH04506.1"/>
    <property type="molecule type" value="Genomic_DNA"/>
</dbReference>
<evidence type="ECO:0000256" key="2">
    <source>
        <dbReference type="ARBA" id="ARBA00022670"/>
    </source>
</evidence>
<proteinExistence type="inferred from homology"/>
<evidence type="ECO:0000313" key="10">
    <source>
        <dbReference type="Proteomes" id="UP000648722"/>
    </source>
</evidence>
<evidence type="ECO:0000313" key="9">
    <source>
        <dbReference type="EMBL" id="GGH04506.1"/>
    </source>
</evidence>
<keyword evidence="4 8" id="KW-0378">Hydrolase</keyword>
<evidence type="ECO:0000256" key="7">
    <source>
        <dbReference type="ARBA" id="ARBA00023239"/>
    </source>
</evidence>
<dbReference type="Pfam" id="PF02586">
    <property type="entry name" value="SRAP"/>
    <property type="match status" value="1"/>
</dbReference>
<keyword evidence="2 8" id="KW-0645">Protease</keyword>
<dbReference type="PANTHER" id="PTHR13604">
    <property type="entry name" value="DC12-RELATED"/>
    <property type="match status" value="1"/>
</dbReference>
<dbReference type="Proteomes" id="UP000648722">
    <property type="component" value="Unassembled WGS sequence"/>
</dbReference>
<keyword evidence="3" id="KW-0227">DNA damage</keyword>
<evidence type="ECO:0000256" key="3">
    <source>
        <dbReference type="ARBA" id="ARBA00022763"/>
    </source>
</evidence>
<protein>
    <recommendedName>
        <fullName evidence="8">Abasic site processing protein</fullName>
        <ecNumber evidence="8">3.4.-.-</ecNumber>
    </recommendedName>
</protein>
<dbReference type="PANTHER" id="PTHR13604:SF0">
    <property type="entry name" value="ABASIC SITE PROCESSING PROTEIN HMCES"/>
    <property type="match status" value="1"/>
</dbReference>
<evidence type="ECO:0000256" key="6">
    <source>
        <dbReference type="ARBA" id="ARBA00023125"/>
    </source>
</evidence>
<keyword evidence="5" id="KW-0190">Covalent protein-DNA linkage</keyword>
<name>A0ABQ1XVU4_9PROT</name>
<accession>A0ABQ1XVU4</accession>
<comment type="similarity">
    <text evidence="1 8">Belongs to the SOS response-associated peptidase family.</text>
</comment>
<dbReference type="RefSeq" id="WP_188452570.1">
    <property type="nucleotide sequence ID" value="NZ_BMFS01000010.1"/>
</dbReference>
<dbReference type="InterPro" id="IPR003738">
    <property type="entry name" value="SRAP"/>
</dbReference>
<evidence type="ECO:0000256" key="1">
    <source>
        <dbReference type="ARBA" id="ARBA00008136"/>
    </source>
</evidence>
<dbReference type="InterPro" id="IPR036590">
    <property type="entry name" value="SRAP-like"/>
</dbReference>
<evidence type="ECO:0000256" key="4">
    <source>
        <dbReference type="ARBA" id="ARBA00022801"/>
    </source>
</evidence>
<keyword evidence="6" id="KW-0238">DNA-binding</keyword>
<sequence length="213" mass="23885">MCGRYATGETTWEQYRAWLNLTGEPPRSNLEPRFNIAPTVQAPFAMEADGERKLTFGRWGIWHRWMDGKRLSTFNARAEGLADSRLYAPLLASGRCLVPAVGFYEWTGPKGKRQPHFIRHPSEPLLVFAGLWTSAMKDGEPAASFTIITCPANAQMAPIHDRMPVILDAKTREAWMDGADPASALEPWTGMLEIYPVQPLRREDGPHQVVPTP</sequence>
<evidence type="ECO:0000256" key="8">
    <source>
        <dbReference type="RuleBase" id="RU364100"/>
    </source>
</evidence>
<keyword evidence="7" id="KW-0456">Lyase</keyword>
<dbReference type="Gene3D" id="3.90.1680.10">
    <property type="entry name" value="SOS response associated peptidase-like"/>
    <property type="match status" value="1"/>
</dbReference>
<gene>
    <name evidence="9" type="ORF">GCM10007420_21250</name>
</gene>
<dbReference type="SUPFAM" id="SSF143081">
    <property type="entry name" value="BB1717-like"/>
    <property type="match status" value="1"/>
</dbReference>
<reference evidence="10" key="1">
    <citation type="journal article" date="2019" name="Int. J. Syst. Evol. Microbiol.">
        <title>The Global Catalogue of Microorganisms (GCM) 10K type strain sequencing project: providing services to taxonomists for standard genome sequencing and annotation.</title>
        <authorList>
            <consortium name="The Broad Institute Genomics Platform"/>
            <consortium name="The Broad Institute Genome Sequencing Center for Infectious Disease"/>
            <person name="Wu L."/>
            <person name="Ma J."/>
        </authorList>
    </citation>
    <scope>NUCLEOTIDE SEQUENCE [LARGE SCALE GENOMIC DNA]</scope>
    <source>
        <strain evidence="10">CGMCC 1.12766</strain>
    </source>
</reference>
<keyword evidence="10" id="KW-1185">Reference proteome</keyword>
<dbReference type="EC" id="3.4.-.-" evidence="8"/>
<evidence type="ECO:0000256" key="5">
    <source>
        <dbReference type="ARBA" id="ARBA00023124"/>
    </source>
</evidence>
<organism evidence="9 10">
    <name type="scientific">Glycocaulis albus</name>
    <dbReference type="NCBI Taxonomy" id="1382801"/>
    <lineage>
        <taxon>Bacteria</taxon>
        <taxon>Pseudomonadati</taxon>
        <taxon>Pseudomonadota</taxon>
        <taxon>Alphaproteobacteria</taxon>
        <taxon>Maricaulales</taxon>
        <taxon>Maricaulaceae</taxon>
        <taxon>Glycocaulis</taxon>
    </lineage>
</organism>